<sequence length="643" mass="68952">MAQASPSLFATYSHFSAIIRRNIRSAGIHSPHIPARPTSVLPLSVSPVACVGVPNLLEAAKRTVDDYIRSGMVVGLGSGRASRLAIEYLGQRLREGVLKDVVGVPTSNFSSSEATKAGIYLNYYQDSLQIDFAFDDADAIEKGTLTAIIGRRQLEIDESIIEEKSVMKSASKLAFIVAEKQYARGLDGSIPVLVKPGYWMLTAEEIDDLFLGDAEVWRRPTHGKADPLGGDFPMVTKEGHHILDVIFTSPILDLAKVGEYLDQIDGVVDHGVIAGIPENQLAGDRSPLQRLRSRALGGTRRGVLSPSSTSGFSHRQAGDGDGDDVGALLIASACSENKDPQEVIQRDLKPVRSRRCYFISGISSSFPLMGFRRLVLFWEVLSGTSSVSSISPLKVSSCHGLPVLLIYNEELDALAVPFELSWLENFPAVIDMVVSGICDQSLAHVELGLSAAAVCSPLIMPSAVEFNNSDVVAVVDMPQNPLVVDVNHVDALVAPVVVLESVAPSCITPCLLVSPDGVLTADKLGDVCVAGDAPSVCIDGEGTLPNVVGLVKKIDAVFCAISDGDGPLSKSFEESFLNVPLTLVSKDDLHTHISRDSEVMRGDWLHADNSSADGEESYEDDLASIPNLIKRSDKSRARNSKKK</sequence>
<evidence type="ECO:0000256" key="2">
    <source>
        <dbReference type="ARBA" id="ARBA00004988"/>
    </source>
</evidence>
<dbReference type="STRING" id="906689.A0A2I0WRY6"/>
<evidence type="ECO:0000256" key="3">
    <source>
        <dbReference type="ARBA" id="ARBA00008088"/>
    </source>
</evidence>
<accession>A0A2I0WRY6</accession>
<dbReference type="UniPathway" id="UPA00115">
    <property type="reaction ID" value="UER00412"/>
</dbReference>
<evidence type="ECO:0000313" key="8">
    <source>
        <dbReference type="Proteomes" id="UP000233837"/>
    </source>
</evidence>
<dbReference type="AlphaFoldDB" id="A0A2I0WRY6"/>
<reference evidence="7 8" key="2">
    <citation type="journal article" date="2017" name="Nature">
        <title>The Apostasia genome and the evolution of orchids.</title>
        <authorList>
            <person name="Zhang G.Q."/>
            <person name="Liu K.W."/>
            <person name="Li Z."/>
            <person name="Lohaus R."/>
            <person name="Hsiao Y.Y."/>
            <person name="Niu S.C."/>
            <person name="Wang J.Y."/>
            <person name="Lin Y.C."/>
            <person name="Xu Q."/>
            <person name="Chen L.J."/>
            <person name="Yoshida K."/>
            <person name="Fujiwara S."/>
            <person name="Wang Z.W."/>
            <person name="Zhang Y.Q."/>
            <person name="Mitsuda N."/>
            <person name="Wang M."/>
            <person name="Liu G.H."/>
            <person name="Pecoraro L."/>
            <person name="Huang H.X."/>
            <person name="Xiao X.J."/>
            <person name="Lin M."/>
            <person name="Wu X.Y."/>
            <person name="Wu W.L."/>
            <person name="Chen Y.Y."/>
            <person name="Chang S.B."/>
            <person name="Sakamoto S."/>
            <person name="Ohme-Takagi M."/>
            <person name="Yagi M."/>
            <person name="Zeng S.J."/>
            <person name="Shen C.Y."/>
            <person name="Yeh C.M."/>
            <person name="Luo Y.B."/>
            <person name="Tsai W.C."/>
            <person name="Van de Peer Y."/>
            <person name="Liu Z.J."/>
        </authorList>
    </citation>
    <scope>NUCLEOTIDE SEQUENCE [LARGE SCALE GENOMIC DNA]</scope>
    <source>
        <tissue evidence="7">The whole plant</tissue>
    </source>
</reference>
<comment type="pathway">
    <text evidence="2">Carbohydrate degradation; pentose phosphate pathway; D-ribose 5-phosphate from D-ribulose 5-phosphate (non-oxidative stage): step 1/1.</text>
</comment>
<reference evidence="7 8" key="1">
    <citation type="journal article" date="2016" name="Sci. Rep.">
        <title>The Dendrobium catenatum Lindl. genome sequence provides insights into polysaccharide synthase, floral development and adaptive evolution.</title>
        <authorList>
            <person name="Zhang G.Q."/>
            <person name="Xu Q."/>
            <person name="Bian C."/>
            <person name="Tsai W.C."/>
            <person name="Yeh C.M."/>
            <person name="Liu K.W."/>
            <person name="Yoshida K."/>
            <person name="Zhang L.S."/>
            <person name="Chang S.B."/>
            <person name="Chen F."/>
            <person name="Shi Y."/>
            <person name="Su Y.Y."/>
            <person name="Zhang Y.Q."/>
            <person name="Chen L.J."/>
            <person name="Yin Y."/>
            <person name="Lin M."/>
            <person name="Huang H."/>
            <person name="Deng H."/>
            <person name="Wang Z.W."/>
            <person name="Zhu S.L."/>
            <person name="Zhao X."/>
            <person name="Deng C."/>
            <person name="Niu S.C."/>
            <person name="Huang J."/>
            <person name="Wang M."/>
            <person name="Liu G.H."/>
            <person name="Yang H.J."/>
            <person name="Xiao X.J."/>
            <person name="Hsiao Y.Y."/>
            <person name="Wu W.L."/>
            <person name="Chen Y.Y."/>
            <person name="Mitsuda N."/>
            <person name="Ohme-Takagi M."/>
            <person name="Luo Y.B."/>
            <person name="Van de Peer Y."/>
            <person name="Liu Z.J."/>
        </authorList>
    </citation>
    <scope>NUCLEOTIDE SEQUENCE [LARGE SCALE GENOMIC DNA]</scope>
    <source>
        <tissue evidence="7">The whole plant</tissue>
    </source>
</reference>
<evidence type="ECO:0000256" key="4">
    <source>
        <dbReference type="ARBA" id="ARBA00011959"/>
    </source>
</evidence>
<keyword evidence="8" id="KW-1185">Reference proteome</keyword>
<comment type="similarity">
    <text evidence="3">Belongs to the ribose 5-phosphate isomerase family.</text>
</comment>
<proteinExistence type="inferred from homology"/>
<gene>
    <name evidence="7" type="ORF">MA16_Dca025520</name>
</gene>
<dbReference type="GO" id="GO:0009052">
    <property type="term" value="P:pentose-phosphate shunt, non-oxidative branch"/>
    <property type="evidence" value="ECO:0007669"/>
    <property type="project" value="InterPro"/>
</dbReference>
<dbReference type="InterPro" id="IPR050262">
    <property type="entry name" value="Ribose-5P_isomerase"/>
</dbReference>
<evidence type="ECO:0000256" key="1">
    <source>
        <dbReference type="ARBA" id="ARBA00001713"/>
    </source>
</evidence>
<dbReference type="Gene3D" id="3.30.70.260">
    <property type="match status" value="1"/>
</dbReference>
<dbReference type="EMBL" id="KZ502456">
    <property type="protein sequence ID" value="PKU78403.1"/>
    <property type="molecule type" value="Genomic_DNA"/>
</dbReference>
<name>A0A2I0WRY6_9ASPA</name>
<dbReference type="PANTHER" id="PTHR43748:SF1">
    <property type="entry name" value="RIBOSE-5-PHOSPHATE ISOMERASE 4, CHLOROPLASTIC-RELATED"/>
    <property type="match status" value="1"/>
</dbReference>
<feature type="region of interest" description="Disordered" evidence="6">
    <location>
        <begin position="299"/>
        <end position="320"/>
    </location>
</feature>
<dbReference type="InterPro" id="IPR037171">
    <property type="entry name" value="NagB/RpiA_transferase-like"/>
</dbReference>
<keyword evidence="5 7" id="KW-0413">Isomerase</keyword>
<dbReference type="PANTHER" id="PTHR43748">
    <property type="entry name" value="RIBOSE-5-PHOSPHATE ISOMERASE 3, CHLOROPLASTIC-RELATED"/>
    <property type="match status" value="1"/>
</dbReference>
<organism evidence="7 8">
    <name type="scientific">Dendrobium catenatum</name>
    <dbReference type="NCBI Taxonomy" id="906689"/>
    <lineage>
        <taxon>Eukaryota</taxon>
        <taxon>Viridiplantae</taxon>
        <taxon>Streptophyta</taxon>
        <taxon>Embryophyta</taxon>
        <taxon>Tracheophyta</taxon>
        <taxon>Spermatophyta</taxon>
        <taxon>Magnoliopsida</taxon>
        <taxon>Liliopsida</taxon>
        <taxon>Asparagales</taxon>
        <taxon>Orchidaceae</taxon>
        <taxon>Epidendroideae</taxon>
        <taxon>Malaxideae</taxon>
        <taxon>Dendrobiinae</taxon>
        <taxon>Dendrobium</taxon>
    </lineage>
</organism>
<evidence type="ECO:0000256" key="6">
    <source>
        <dbReference type="SAM" id="MobiDB-lite"/>
    </source>
</evidence>
<dbReference type="Proteomes" id="UP000233837">
    <property type="component" value="Unassembled WGS sequence"/>
</dbReference>
<evidence type="ECO:0000313" key="7">
    <source>
        <dbReference type="EMBL" id="PKU78403.1"/>
    </source>
</evidence>
<dbReference type="GO" id="GO:0004751">
    <property type="term" value="F:ribose-5-phosphate isomerase activity"/>
    <property type="evidence" value="ECO:0007669"/>
    <property type="project" value="UniProtKB-EC"/>
</dbReference>
<dbReference type="Pfam" id="PF06026">
    <property type="entry name" value="Rib_5-P_isom_A"/>
    <property type="match status" value="1"/>
</dbReference>
<evidence type="ECO:0000256" key="5">
    <source>
        <dbReference type="ARBA" id="ARBA00023235"/>
    </source>
</evidence>
<dbReference type="Gene3D" id="3.40.50.1360">
    <property type="match status" value="1"/>
</dbReference>
<dbReference type="SUPFAM" id="SSF100950">
    <property type="entry name" value="NagB/RpiA/CoA transferase-like"/>
    <property type="match status" value="1"/>
</dbReference>
<dbReference type="EC" id="5.3.1.6" evidence="4"/>
<dbReference type="SUPFAM" id="SSF75445">
    <property type="entry name" value="D-ribose-5-phosphate isomerase (RpiA), lid domain"/>
    <property type="match status" value="1"/>
</dbReference>
<dbReference type="InterPro" id="IPR004788">
    <property type="entry name" value="Ribose5P_isomerase_type_A"/>
</dbReference>
<protein>
    <recommendedName>
        <fullName evidence="4">ribose-5-phosphate isomerase</fullName>
        <ecNumber evidence="4">5.3.1.6</ecNumber>
    </recommendedName>
</protein>
<comment type="catalytic activity">
    <reaction evidence="1">
        <text>aldehydo-D-ribose 5-phosphate = D-ribulose 5-phosphate</text>
        <dbReference type="Rhea" id="RHEA:14657"/>
        <dbReference type="ChEBI" id="CHEBI:58121"/>
        <dbReference type="ChEBI" id="CHEBI:58273"/>
        <dbReference type="EC" id="5.3.1.6"/>
    </reaction>
</comment>